<reference evidence="2 3" key="1">
    <citation type="submission" date="2019-07" db="EMBL/GenBank/DDBJ databases">
        <title>Whole genome shotgun sequence of Thiobacillus plumbophilus NBRC 107929.</title>
        <authorList>
            <person name="Hosoyama A."/>
            <person name="Uohara A."/>
            <person name="Ohji S."/>
            <person name="Ichikawa N."/>
        </authorList>
    </citation>
    <scope>NUCLEOTIDE SEQUENCE [LARGE SCALE GENOMIC DNA]</scope>
    <source>
        <strain evidence="2 3">NBRC 107929</strain>
    </source>
</reference>
<dbReference type="GO" id="GO:0004803">
    <property type="term" value="F:transposase activity"/>
    <property type="evidence" value="ECO:0007669"/>
    <property type="project" value="InterPro"/>
</dbReference>
<gene>
    <name evidence="2" type="ORF">TPL01_33660</name>
</gene>
<keyword evidence="3" id="KW-1185">Reference proteome</keyword>
<dbReference type="GO" id="GO:0003677">
    <property type="term" value="F:DNA binding"/>
    <property type="evidence" value="ECO:0007669"/>
    <property type="project" value="InterPro"/>
</dbReference>
<dbReference type="GO" id="GO:0006313">
    <property type="term" value="P:DNA transposition"/>
    <property type="evidence" value="ECO:0007669"/>
    <property type="project" value="InterPro"/>
</dbReference>
<protein>
    <recommendedName>
        <fullName evidence="1">Transposase IS116/IS110/IS902 C-terminal domain-containing protein</fullName>
    </recommendedName>
</protein>
<accession>A0A512LCL3</accession>
<name>A0A512LCL3_9PROT</name>
<dbReference type="PANTHER" id="PTHR33055:SF3">
    <property type="entry name" value="PUTATIVE TRANSPOSASE FOR IS117-RELATED"/>
    <property type="match status" value="1"/>
</dbReference>
<dbReference type="PANTHER" id="PTHR33055">
    <property type="entry name" value="TRANSPOSASE FOR INSERTION SEQUENCE ELEMENT IS1111A"/>
    <property type="match status" value="1"/>
</dbReference>
<evidence type="ECO:0000259" key="1">
    <source>
        <dbReference type="Pfam" id="PF02371"/>
    </source>
</evidence>
<dbReference type="InterPro" id="IPR003346">
    <property type="entry name" value="Transposase_20"/>
</dbReference>
<dbReference type="Pfam" id="PF02371">
    <property type="entry name" value="Transposase_20"/>
    <property type="match status" value="1"/>
</dbReference>
<organism evidence="2 3">
    <name type="scientific">Sulfuriferula plumbiphila</name>
    <dbReference type="NCBI Taxonomy" id="171865"/>
    <lineage>
        <taxon>Bacteria</taxon>
        <taxon>Pseudomonadati</taxon>
        <taxon>Pseudomonadota</taxon>
        <taxon>Betaproteobacteria</taxon>
        <taxon>Nitrosomonadales</taxon>
        <taxon>Sulfuricellaceae</taxon>
        <taxon>Sulfuriferula</taxon>
    </lineage>
</organism>
<dbReference type="Proteomes" id="UP000321337">
    <property type="component" value="Unassembled WGS sequence"/>
</dbReference>
<dbReference type="EMBL" id="BKAD01000073">
    <property type="protein sequence ID" value="GEP32228.1"/>
    <property type="molecule type" value="Genomic_DNA"/>
</dbReference>
<sequence length="149" mass="15983">MQIAGIELKLKSWLKVDKAARAIADIPGVGLLTATAAVVTMGDAKAFKSGREFAAWVGLVPGQTGTGGKTRLLGISKRGDTYLRTLLIHGARSVLVHAKQPGAWVDELGKRRPSNVVVVALANKMARMIWAMLAHDRAYQGDWVSIRPA</sequence>
<dbReference type="InterPro" id="IPR047650">
    <property type="entry name" value="Transpos_IS110"/>
</dbReference>
<dbReference type="NCBIfam" id="NF033542">
    <property type="entry name" value="transpos_IS110"/>
    <property type="match status" value="1"/>
</dbReference>
<comment type="caution">
    <text evidence="2">The sequence shown here is derived from an EMBL/GenBank/DDBJ whole genome shotgun (WGS) entry which is preliminary data.</text>
</comment>
<evidence type="ECO:0000313" key="3">
    <source>
        <dbReference type="Proteomes" id="UP000321337"/>
    </source>
</evidence>
<feature type="domain" description="Transposase IS116/IS110/IS902 C-terminal" evidence="1">
    <location>
        <begin position="21"/>
        <end position="99"/>
    </location>
</feature>
<dbReference type="AlphaFoldDB" id="A0A512LCL3"/>
<proteinExistence type="predicted"/>
<evidence type="ECO:0000313" key="2">
    <source>
        <dbReference type="EMBL" id="GEP32228.1"/>
    </source>
</evidence>